<organism evidence="2 3">
    <name type="scientific">Labeo rohita</name>
    <name type="common">Indian major carp</name>
    <name type="synonym">Cyprinus rohita</name>
    <dbReference type="NCBI Taxonomy" id="84645"/>
    <lineage>
        <taxon>Eukaryota</taxon>
        <taxon>Metazoa</taxon>
        <taxon>Chordata</taxon>
        <taxon>Craniata</taxon>
        <taxon>Vertebrata</taxon>
        <taxon>Euteleostomi</taxon>
        <taxon>Actinopterygii</taxon>
        <taxon>Neopterygii</taxon>
        <taxon>Teleostei</taxon>
        <taxon>Ostariophysi</taxon>
        <taxon>Cypriniformes</taxon>
        <taxon>Cyprinidae</taxon>
        <taxon>Labeoninae</taxon>
        <taxon>Labeonini</taxon>
        <taxon>Labeo</taxon>
    </lineage>
</organism>
<dbReference type="EMBL" id="JACTAM010000950">
    <property type="protein sequence ID" value="KAI2646722.1"/>
    <property type="molecule type" value="Genomic_DNA"/>
</dbReference>
<feature type="region of interest" description="Disordered" evidence="1">
    <location>
        <begin position="100"/>
        <end position="141"/>
    </location>
</feature>
<feature type="compositionally biased region" description="Low complexity" evidence="1">
    <location>
        <begin position="193"/>
        <end position="204"/>
    </location>
</feature>
<keyword evidence="3" id="KW-1185">Reference proteome</keyword>
<gene>
    <name evidence="2" type="ORF">H4Q32_024971</name>
</gene>
<protein>
    <submittedName>
        <fullName evidence="2">General transcriptional corepressor ssn6</fullName>
    </submittedName>
</protein>
<accession>A0ABQ8L9X3</accession>
<name>A0ABQ8L9X3_LABRO</name>
<comment type="caution">
    <text evidence="2">The sequence shown here is derived from an EMBL/GenBank/DDBJ whole genome shotgun (WGS) entry which is preliminary data.</text>
</comment>
<proteinExistence type="predicted"/>
<dbReference type="Proteomes" id="UP000830375">
    <property type="component" value="Unassembled WGS sequence"/>
</dbReference>
<evidence type="ECO:0000313" key="2">
    <source>
        <dbReference type="EMBL" id="KAI2646722.1"/>
    </source>
</evidence>
<evidence type="ECO:0000313" key="3">
    <source>
        <dbReference type="Proteomes" id="UP000830375"/>
    </source>
</evidence>
<reference evidence="2 3" key="1">
    <citation type="submission" date="2022-01" db="EMBL/GenBank/DDBJ databases">
        <title>A high-quality chromosome-level genome assembly of rohu carp, Labeo rohita.</title>
        <authorList>
            <person name="Arick M.A. II"/>
            <person name="Hsu C.-Y."/>
            <person name="Magbanua Z."/>
            <person name="Pechanova O."/>
            <person name="Grover C."/>
            <person name="Miller E."/>
            <person name="Thrash A."/>
            <person name="Ezzel L."/>
            <person name="Alam S."/>
            <person name="Benzie J."/>
            <person name="Hamilton M."/>
            <person name="Karsi A."/>
            <person name="Lawrence M.L."/>
            <person name="Peterson D.G."/>
        </authorList>
    </citation>
    <scope>NUCLEOTIDE SEQUENCE [LARGE SCALE GENOMIC DNA]</scope>
    <source>
        <strain evidence="3">BAU-BD-2019</strain>
        <tissue evidence="2">Blood</tissue>
    </source>
</reference>
<feature type="region of interest" description="Disordered" evidence="1">
    <location>
        <begin position="1"/>
        <end position="58"/>
    </location>
</feature>
<evidence type="ECO:0000256" key="1">
    <source>
        <dbReference type="SAM" id="MobiDB-lite"/>
    </source>
</evidence>
<feature type="region of interest" description="Disordered" evidence="1">
    <location>
        <begin position="186"/>
        <end position="213"/>
    </location>
</feature>
<sequence>MATSRNYYEEEQVADPRPSRTRRVPTYLEDYVHDYPPLRHGQPSPADGTQGIPHVSQDPYISYRAPASRDRDCESEKLHHLEARWRDLSSEMRELQIRMDSARQASFPSRSPVHGHYQSLPHADLGNTGLEPSATVASSPHYEETLYHEPPVQHGPQSSMQPSNIARVASLPGPQHPRFQRLFPELLRSESWPPTAAQPAQPQTMLSDNYVSV</sequence>